<reference evidence="6 7" key="1">
    <citation type="journal article" date="2010" name="Stand. Genomic Sci.">
        <title>Complete genome sequence of Nocardiopsis dassonvillei type strain (IMRU 509).</title>
        <authorList>
            <person name="Sun H."/>
            <person name="Lapidus A."/>
            <person name="Nolan M."/>
            <person name="Lucas S."/>
            <person name="Del Rio T.G."/>
            <person name="Tice H."/>
            <person name="Cheng J.F."/>
            <person name="Tapia R."/>
            <person name="Han C."/>
            <person name="Goodwin L."/>
            <person name="Pitluck S."/>
            <person name="Pagani I."/>
            <person name="Ivanova N."/>
            <person name="Mavromatis K."/>
            <person name="Mikhailova N."/>
            <person name="Pati A."/>
            <person name="Chen A."/>
            <person name="Palaniappan K."/>
            <person name="Land M."/>
            <person name="Hauser L."/>
            <person name="Chang Y.J."/>
            <person name="Jeffries C.D."/>
            <person name="Djao O.D."/>
            <person name="Rohde M."/>
            <person name="Sikorski J."/>
            <person name="Goker M."/>
            <person name="Woyke T."/>
            <person name="Bristow J."/>
            <person name="Eisen J.A."/>
            <person name="Markowitz V."/>
            <person name="Hugenholtz P."/>
            <person name="Kyrpides N.C."/>
            <person name="Klenk H.P."/>
        </authorList>
    </citation>
    <scope>NUCLEOTIDE SEQUENCE [LARGE SCALE GENOMIC DNA]</scope>
    <source>
        <strain evidence="7">ATCC 23218 / DSM 43111 / CIP 107115 / JCM 7437 / KCTC 9190 / NBRC 14626 / NCTC 10488 / NRRL B-5397 / IMRU 509</strain>
        <plasmid evidence="7">Chromosome 2</plasmid>
    </source>
</reference>
<dbReference type="SUPFAM" id="SSF49265">
    <property type="entry name" value="Fibronectin type III"/>
    <property type="match status" value="2"/>
</dbReference>
<feature type="region of interest" description="Disordered" evidence="4">
    <location>
        <begin position="1"/>
        <end position="24"/>
    </location>
</feature>
<keyword evidence="7" id="KW-1185">Reference proteome</keyword>
<dbReference type="GeneID" id="91487754"/>
<dbReference type="eggNOG" id="COG4733">
    <property type="taxonomic scope" value="Bacteria"/>
</dbReference>
<dbReference type="InterPro" id="IPR036116">
    <property type="entry name" value="FN3_sf"/>
</dbReference>
<evidence type="ECO:0000313" key="6">
    <source>
        <dbReference type="EMBL" id="ADH70916.1"/>
    </source>
</evidence>
<feature type="domain" description="Fibronectin type-III" evidence="5">
    <location>
        <begin position="560"/>
        <end position="648"/>
    </location>
</feature>
<geneLocation type="plasmid" evidence="7">
    <name>pNDAS01</name>
</geneLocation>
<feature type="domain" description="Fibronectin type-III" evidence="5">
    <location>
        <begin position="468"/>
        <end position="557"/>
    </location>
</feature>
<dbReference type="Gene3D" id="2.60.40.10">
    <property type="entry name" value="Immunoglobulins"/>
    <property type="match status" value="3"/>
</dbReference>
<dbReference type="PROSITE" id="PS50853">
    <property type="entry name" value="FN3"/>
    <property type="match status" value="2"/>
</dbReference>
<keyword evidence="3" id="KW-0119">Carbohydrate metabolism</keyword>
<feature type="region of interest" description="Disordered" evidence="4">
    <location>
        <begin position="383"/>
        <end position="500"/>
    </location>
</feature>
<accession>D7B9Q8</accession>
<feature type="region of interest" description="Disordered" evidence="4">
    <location>
        <begin position="725"/>
        <end position="744"/>
    </location>
</feature>
<evidence type="ECO:0000259" key="5">
    <source>
        <dbReference type="PROSITE" id="PS50853"/>
    </source>
</evidence>
<dbReference type="SMART" id="SM00060">
    <property type="entry name" value="FN3"/>
    <property type="match status" value="3"/>
</dbReference>
<keyword evidence="3" id="KW-0624">Polysaccharide degradation</keyword>
<dbReference type="Pfam" id="PF00041">
    <property type="entry name" value="fn3"/>
    <property type="match status" value="2"/>
</dbReference>
<dbReference type="KEGG" id="nda:Ndas_5537"/>
<dbReference type="InterPro" id="IPR013783">
    <property type="entry name" value="Ig-like_fold"/>
</dbReference>
<dbReference type="RefSeq" id="WP_013156523.1">
    <property type="nucleotide sequence ID" value="NC_014211.1"/>
</dbReference>
<dbReference type="PANTHER" id="PTHR13817">
    <property type="entry name" value="TITIN"/>
    <property type="match status" value="1"/>
</dbReference>
<protein>
    <submittedName>
        <fullName evidence="6">Fibronectin type III domain protein</fullName>
    </submittedName>
</protein>
<organism evidence="6 7">
    <name type="scientific">Nocardiopsis dassonvillei (strain ATCC 23218 / DSM 43111 / CIP 107115 / JCM 7437 / KCTC 9190 / NBRC 14626 / NCTC 10488 / NRRL B-5397 / IMRU 509)</name>
    <name type="common">Actinomadura dassonvillei</name>
    <dbReference type="NCBI Taxonomy" id="446468"/>
    <lineage>
        <taxon>Bacteria</taxon>
        <taxon>Bacillati</taxon>
        <taxon>Actinomycetota</taxon>
        <taxon>Actinomycetes</taxon>
        <taxon>Streptosporangiales</taxon>
        <taxon>Nocardiopsidaceae</taxon>
        <taxon>Nocardiopsis</taxon>
    </lineage>
</organism>
<feature type="compositionally biased region" description="Low complexity" evidence="4">
    <location>
        <begin position="553"/>
        <end position="564"/>
    </location>
</feature>
<dbReference type="Proteomes" id="UP000002219">
    <property type="component" value="Chromosome 2"/>
</dbReference>
<keyword evidence="2" id="KW-0378">Hydrolase</keyword>
<evidence type="ECO:0000256" key="4">
    <source>
        <dbReference type="SAM" id="MobiDB-lite"/>
    </source>
</evidence>
<feature type="compositionally biased region" description="Polar residues" evidence="4">
    <location>
        <begin position="686"/>
        <end position="695"/>
    </location>
</feature>
<name>D7B9Q8_NOCDD</name>
<evidence type="ECO:0000256" key="3">
    <source>
        <dbReference type="ARBA" id="ARBA00023326"/>
    </source>
</evidence>
<dbReference type="SUPFAM" id="SSF101898">
    <property type="entry name" value="NHL repeat"/>
    <property type="match status" value="1"/>
</dbReference>
<sequence>MVDQPTAPPTDPAPKPRPSPVRRAASALWRRTRSSAPGLMISLLAAGLLSTALGAGAMGRADEMSDGAVWLWDSPAGESFRVNGDNARIDLVAALPGSAGRPVQVTQNDDYLLLHDPETGRVTSVDLREMGFSGVLELGTGGDFGLALGEEAAVVIDRASGEVKAVDPATLQPTGPSLRIPAPLVGGAFDDSDTLWLGVPTQGTVVGIRVEAEEAVITQTASVADPGADIAVTVLDDGVLAVDRNGDRMVAVRNGGESRTITSPVPLEGAEVPPRTRGDLAAVTLPGSGDVVTVSDPTGSAGVDHFSTGREGGGTAVPYEGRFYVPFPEEGAVRVFGPSGDELNPITLPGAEGPLELEAREGSLYINSPDTGVAAVVDPGGRATVIDKTAPPPGPGETDEDEPAPREPAPDGTTAPEPGDAPVPDAGAPDAGDTTAPESGGTEGGAAPRAPAVESPRDDGEEEDEGTAPGAPTPVSFTAGDGSVTLSWPEAYSPDSPVETYDITWQGGSTTVDGSELEATITGLENGTSYRFRVRASNAFGTGPAAQTEEVTPSPRAPGAPSGVAVAAAGSDSVTVSWEAAEGAADYLVSASSDSDPVSDRTSTGTSVEVAGLAPGGTYTFTVTARGAGGVSGESATSAPFTMPTQEIGAPAGVSFSASGDTVTVTWSQVEGATQYTITPHGDGSRSLSEVSTPGTAAGGGQLSYTYQPRGSGRCYSFTVLAASESATADSGTTSTASCSREFR</sequence>
<dbReference type="PANTHER" id="PTHR13817:SF166">
    <property type="entry name" value="NEURONAL IGCAM-RELATED"/>
    <property type="match status" value="1"/>
</dbReference>
<dbReference type="InterPro" id="IPR003961">
    <property type="entry name" value="FN3_dom"/>
</dbReference>
<dbReference type="STRING" id="446468.Ndas_5537"/>
<feature type="compositionally biased region" description="Low complexity" evidence="4">
    <location>
        <begin position="415"/>
        <end position="437"/>
    </location>
</feature>
<dbReference type="HOGENOM" id="CLU_357446_0_0_11"/>
<proteinExistence type="predicted"/>
<keyword evidence="2" id="KW-0326">Glycosidase</keyword>
<evidence type="ECO:0000256" key="1">
    <source>
        <dbReference type="ARBA" id="ARBA00022737"/>
    </source>
</evidence>
<dbReference type="CDD" id="cd00063">
    <property type="entry name" value="FN3"/>
    <property type="match status" value="2"/>
</dbReference>
<feature type="compositionally biased region" description="Pro residues" evidence="4">
    <location>
        <begin position="1"/>
        <end position="19"/>
    </location>
</feature>
<feature type="region of interest" description="Disordered" evidence="4">
    <location>
        <begin position="679"/>
        <end position="702"/>
    </location>
</feature>
<evidence type="ECO:0000313" key="7">
    <source>
        <dbReference type="Proteomes" id="UP000002219"/>
    </source>
</evidence>
<gene>
    <name evidence="6" type="ordered locus">Ndas_5537</name>
</gene>
<dbReference type="AlphaFoldDB" id="D7B9Q8"/>
<evidence type="ECO:0000256" key="2">
    <source>
        <dbReference type="ARBA" id="ARBA00023295"/>
    </source>
</evidence>
<dbReference type="EMBL" id="CP002041">
    <property type="protein sequence ID" value="ADH70916.1"/>
    <property type="molecule type" value="Genomic_DNA"/>
</dbReference>
<dbReference type="GO" id="GO:0000272">
    <property type="term" value="P:polysaccharide catabolic process"/>
    <property type="evidence" value="ECO:0007669"/>
    <property type="project" value="UniProtKB-KW"/>
</dbReference>
<dbReference type="InterPro" id="IPR050964">
    <property type="entry name" value="Striated_Muscle_Regulatory"/>
</dbReference>
<feature type="region of interest" description="Disordered" evidence="4">
    <location>
        <begin position="543"/>
        <end position="564"/>
    </location>
</feature>
<dbReference type="OrthoDB" id="3372012at2"/>
<dbReference type="GO" id="GO:0016798">
    <property type="term" value="F:hydrolase activity, acting on glycosyl bonds"/>
    <property type="evidence" value="ECO:0007669"/>
    <property type="project" value="UniProtKB-KW"/>
</dbReference>
<keyword evidence="1" id="KW-0677">Repeat</keyword>